<dbReference type="Pfam" id="PF13287">
    <property type="entry name" value="Fn3_assoc"/>
    <property type="match status" value="1"/>
</dbReference>
<dbReference type="PANTHER" id="PTHR42693:SF53">
    <property type="entry name" value="ENDO-4-O-SULFATASE"/>
    <property type="match status" value="1"/>
</dbReference>
<dbReference type="InterPro" id="IPR026876">
    <property type="entry name" value="Fn3_assoc_repeat"/>
</dbReference>
<evidence type="ECO:0000256" key="1">
    <source>
        <dbReference type="ARBA" id="ARBA00008779"/>
    </source>
</evidence>
<evidence type="ECO:0000259" key="4">
    <source>
        <dbReference type="Pfam" id="PF00884"/>
    </source>
</evidence>
<sequence precursor="true">MNRSLPFLAALLSAAAPSFAGEAAAAHPNILWISAEDIGPELGCYGDEYATTPTLDAFAAEGATFTRCFANAGVCSVARSCIITGMYPVSIGSQHMRSDVVPPPEVKCFPEYLRAAGYYTTNRSKTDYNFPAPPSAWDENGEDHQDWAGRAKGQPFFSVINFTISHESKVRDPDLRANMDKLLGKARHDPATVPLPPYIPDTPEARADRAQYYDVLTLLDREVKKVLDRLEADGLADDTIVVFWGDHGVGLPRAKRWVYDSGLRVPMMIRWPGAIRPGTRIDELVSFVDFAPSTLAMAGVGVPKHMQGRALAGPHRDDPRDYVFAHRDRMDETYDLIRAVRDKRYKYVRNFMPERSRGQNLVYMDMGGTMQSMRRLHAAGKLKGAETQYFEPTKPVEELYDTKTDPHEIRNVAADPAHGDILARLREELEAWQVEIGDLGMLPEPVVIEEMRPAGERAVTAAPAITQEPIEGSAGRLMVTLTSDTPGASIVYGLGDEPAMKRLYTQPFAVDEGTKVSALACRLGYRDSPVTAAAIETP</sequence>
<proteinExistence type="inferred from homology"/>
<feature type="domain" description="Sulfatase N-terminal" evidence="4">
    <location>
        <begin position="28"/>
        <end position="300"/>
    </location>
</feature>
<dbReference type="AlphaFoldDB" id="A0A517PC70"/>
<dbReference type="OrthoDB" id="9763613at2"/>
<keyword evidence="6" id="KW-1185">Reference proteome</keyword>
<evidence type="ECO:0000313" key="6">
    <source>
        <dbReference type="Proteomes" id="UP000318741"/>
    </source>
</evidence>
<dbReference type="Pfam" id="PF00884">
    <property type="entry name" value="Sulfatase"/>
    <property type="match status" value="1"/>
</dbReference>
<dbReference type="SUPFAM" id="SSF53649">
    <property type="entry name" value="Alkaline phosphatase-like"/>
    <property type="match status" value="1"/>
</dbReference>
<dbReference type="EMBL" id="CP036265">
    <property type="protein sequence ID" value="QDT16972.1"/>
    <property type="molecule type" value="Genomic_DNA"/>
</dbReference>
<keyword evidence="3" id="KW-0732">Signal</keyword>
<evidence type="ECO:0000256" key="2">
    <source>
        <dbReference type="ARBA" id="ARBA00022801"/>
    </source>
</evidence>
<gene>
    <name evidence="5" type="primary">betC_8</name>
    <name evidence="5" type="ORF">CA12_30820</name>
</gene>
<keyword evidence="2 5" id="KW-0378">Hydrolase</keyword>
<evidence type="ECO:0000313" key="5">
    <source>
        <dbReference type="EMBL" id="QDT16972.1"/>
    </source>
</evidence>
<dbReference type="Gene3D" id="3.40.720.10">
    <property type="entry name" value="Alkaline Phosphatase, subunit A"/>
    <property type="match status" value="1"/>
</dbReference>
<dbReference type="InterPro" id="IPR050738">
    <property type="entry name" value="Sulfatase"/>
</dbReference>
<dbReference type="CDD" id="cd16027">
    <property type="entry name" value="SGSH"/>
    <property type="match status" value="1"/>
</dbReference>
<accession>A0A517PC70</accession>
<dbReference type="EC" id="3.1.6.6" evidence="5"/>
<dbReference type="Proteomes" id="UP000318741">
    <property type="component" value="Chromosome"/>
</dbReference>
<protein>
    <submittedName>
        <fullName evidence="5">Choline-sulfatase</fullName>
        <ecNumber evidence="5">3.1.6.6</ecNumber>
    </submittedName>
</protein>
<dbReference type="InterPro" id="IPR000917">
    <property type="entry name" value="Sulfatase_N"/>
</dbReference>
<feature type="signal peptide" evidence="3">
    <location>
        <begin position="1"/>
        <end position="20"/>
    </location>
</feature>
<dbReference type="PANTHER" id="PTHR42693">
    <property type="entry name" value="ARYLSULFATASE FAMILY MEMBER"/>
    <property type="match status" value="1"/>
</dbReference>
<evidence type="ECO:0000256" key="3">
    <source>
        <dbReference type="SAM" id="SignalP"/>
    </source>
</evidence>
<dbReference type="RefSeq" id="WP_145359883.1">
    <property type="nucleotide sequence ID" value="NZ_CP036265.1"/>
</dbReference>
<name>A0A517PC70_9PLAN</name>
<feature type="chain" id="PRO_5021703092" evidence="3">
    <location>
        <begin position="21"/>
        <end position="538"/>
    </location>
</feature>
<comment type="similarity">
    <text evidence="1">Belongs to the sulfatase family.</text>
</comment>
<reference evidence="5 6" key="1">
    <citation type="submission" date="2019-02" db="EMBL/GenBank/DDBJ databases">
        <title>Deep-cultivation of Planctomycetes and their phenomic and genomic characterization uncovers novel biology.</title>
        <authorList>
            <person name="Wiegand S."/>
            <person name="Jogler M."/>
            <person name="Boedeker C."/>
            <person name="Pinto D."/>
            <person name="Vollmers J."/>
            <person name="Rivas-Marin E."/>
            <person name="Kohn T."/>
            <person name="Peeters S.H."/>
            <person name="Heuer A."/>
            <person name="Rast P."/>
            <person name="Oberbeckmann S."/>
            <person name="Bunk B."/>
            <person name="Jeske O."/>
            <person name="Meyerdierks A."/>
            <person name="Storesund J.E."/>
            <person name="Kallscheuer N."/>
            <person name="Luecker S."/>
            <person name="Lage O.M."/>
            <person name="Pohl T."/>
            <person name="Merkel B.J."/>
            <person name="Hornburger P."/>
            <person name="Mueller R.-W."/>
            <person name="Bruemmer F."/>
            <person name="Labrenz M."/>
            <person name="Spormann A.M."/>
            <person name="Op den Camp H."/>
            <person name="Overmann J."/>
            <person name="Amann R."/>
            <person name="Jetten M.S.M."/>
            <person name="Mascher T."/>
            <person name="Medema M.H."/>
            <person name="Devos D.P."/>
            <person name="Kaster A.-K."/>
            <person name="Ovreas L."/>
            <person name="Rohde M."/>
            <person name="Galperin M.Y."/>
            <person name="Jogler C."/>
        </authorList>
    </citation>
    <scope>NUCLEOTIDE SEQUENCE [LARGE SCALE GENOMIC DNA]</scope>
    <source>
        <strain evidence="5 6">CA12</strain>
    </source>
</reference>
<dbReference type="GO" id="GO:0004065">
    <property type="term" value="F:arylsulfatase activity"/>
    <property type="evidence" value="ECO:0007669"/>
    <property type="project" value="TreeGrafter"/>
</dbReference>
<dbReference type="GO" id="GO:0047753">
    <property type="term" value="F:choline-sulfatase activity"/>
    <property type="evidence" value="ECO:0007669"/>
    <property type="project" value="UniProtKB-EC"/>
</dbReference>
<dbReference type="InterPro" id="IPR017850">
    <property type="entry name" value="Alkaline_phosphatase_core_sf"/>
</dbReference>
<dbReference type="KEGG" id="acaf:CA12_30820"/>
<organism evidence="5 6">
    <name type="scientific">Alienimonas californiensis</name>
    <dbReference type="NCBI Taxonomy" id="2527989"/>
    <lineage>
        <taxon>Bacteria</taxon>
        <taxon>Pseudomonadati</taxon>
        <taxon>Planctomycetota</taxon>
        <taxon>Planctomycetia</taxon>
        <taxon>Planctomycetales</taxon>
        <taxon>Planctomycetaceae</taxon>
        <taxon>Alienimonas</taxon>
    </lineage>
</organism>